<reference evidence="3 4" key="1">
    <citation type="submission" date="2019-04" db="EMBL/GenBank/DDBJ databases">
        <title>Sphingomonas psychrotolerans sp. nov., isolated from soil in the Tianshan Mountains, Xinjiang, China.</title>
        <authorList>
            <person name="Luo Y."/>
            <person name="Sheng H."/>
        </authorList>
    </citation>
    <scope>NUCLEOTIDE SEQUENCE [LARGE SCALE GENOMIC DNA]</scope>
    <source>
        <strain evidence="3 4">KIS18-15</strain>
    </source>
</reference>
<dbReference type="EMBL" id="SRXU01000004">
    <property type="protein sequence ID" value="TGX42515.1"/>
    <property type="molecule type" value="Genomic_DNA"/>
</dbReference>
<proteinExistence type="predicted"/>
<comment type="caution">
    <text evidence="3">The sequence shown here is derived from an EMBL/GenBank/DDBJ whole genome shotgun (WGS) entry which is preliminary data.</text>
</comment>
<dbReference type="PROSITE" id="PS50268">
    <property type="entry name" value="CADHERIN_2"/>
    <property type="match status" value="1"/>
</dbReference>
<dbReference type="InterPro" id="IPR012938">
    <property type="entry name" value="Glc/Sorbosone_DH"/>
</dbReference>
<dbReference type="PANTHER" id="PTHR19328">
    <property type="entry name" value="HEDGEHOG-INTERACTING PROTEIN"/>
    <property type="match status" value="1"/>
</dbReference>
<dbReference type="SUPFAM" id="SSF49313">
    <property type="entry name" value="Cadherin-like"/>
    <property type="match status" value="1"/>
</dbReference>
<evidence type="ECO:0000313" key="3">
    <source>
        <dbReference type="EMBL" id="TGX42515.1"/>
    </source>
</evidence>
<dbReference type="GO" id="GO:0016020">
    <property type="term" value="C:membrane"/>
    <property type="evidence" value="ECO:0007669"/>
    <property type="project" value="InterPro"/>
</dbReference>
<dbReference type="Gene3D" id="2.60.40.60">
    <property type="entry name" value="Cadherins"/>
    <property type="match status" value="1"/>
</dbReference>
<organism evidence="3 4">
    <name type="scientific">Sphingomonas naasensis</name>
    <dbReference type="NCBI Taxonomy" id="1344951"/>
    <lineage>
        <taxon>Bacteria</taxon>
        <taxon>Pseudomonadati</taxon>
        <taxon>Pseudomonadota</taxon>
        <taxon>Alphaproteobacteria</taxon>
        <taxon>Sphingomonadales</taxon>
        <taxon>Sphingomonadaceae</taxon>
        <taxon>Sphingomonas</taxon>
    </lineage>
</organism>
<evidence type="ECO:0000256" key="1">
    <source>
        <dbReference type="SAM" id="SignalP"/>
    </source>
</evidence>
<dbReference type="CDD" id="cd11304">
    <property type="entry name" value="Cadherin_repeat"/>
    <property type="match status" value="1"/>
</dbReference>
<dbReference type="Proteomes" id="UP000309848">
    <property type="component" value="Unassembled WGS sequence"/>
</dbReference>
<feature type="chain" id="PRO_5020486896" description="Cadherin domain-containing protein" evidence="1">
    <location>
        <begin position="19"/>
        <end position="490"/>
    </location>
</feature>
<dbReference type="Pfam" id="PF07995">
    <property type="entry name" value="GSDH"/>
    <property type="match status" value="1"/>
</dbReference>
<dbReference type="AlphaFoldDB" id="A0A4S1WJJ5"/>
<dbReference type="InterPro" id="IPR002126">
    <property type="entry name" value="Cadherin-like_dom"/>
</dbReference>
<dbReference type="Gene3D" id="2.120.10.30">
    <property type="entry name" value="TolB, C-terminal domain"/>
    <property type="match status" value="1"/>
</dbReference>
<dbReference type="PANTHER" id="PTHR19328:SF13">
    <property type="entry name" value="HIPL1 PROTEIN"/>
    <property type="match status" value="1"/>
</dbReference>
<protein>
    <recommendedName>
        <fullName evidence="2">Cadherin domain-containing protein</fullName>
    </recommendedName>
</protein>
<name>A0A4S1WJJ5_9SPHN</name>
<gene>
    <name evidence="3" type="ORF">E5A74_11815</name>
</gene>
<evidence type="ECO:0000313" key="4">
    <source>
        <dbReference type="Proteomes" id="UP000309848"/>
    </source>
</evidence>
<keyword evidence="1" id="KW-0732">Signal</keyword>
<dbReference type="PROSITE" id="PS51257">
    <property type="entry name" value="PROKAR_LIPOPROTEIN"/>
    <property type="match status" value="1"/>
</dbReference>
<dbReference type="RefSeq" id="WP_135985103.1">
    <property type="nucleotide sequence ID" value="NZ_JAASQM010000004.1"/>
</dbReference>
<accession>A0A4S1WJJ5</accession>
<feature type="domain" description="Cadherin" evidence="2">
    <location>
        <begin position="38"/>
        <end position="152"/>
    </location>
</feature>
<dbReference type="InterPro" id="IPR015919">
    <property type="entry name" value="Cadherin-like_sf"/>
</dbReference>
<feature type="signal peptide" evidence="1">
    <location>
        <begin position="1"/>
        <end position="18"/>
    </location>
</feature>
<dbReference type="InterPro" id="IPR011042">
    <property type="entry name" value="6-blade_b-propeller_TolB-like"/>
</dbReference>
<dbReference type="OrthoDB" id="9773411at2"/>
<dbReference type="GO" id="GO:0005509">
    <property type="term" value="F:calcium ion binding"/>
    <property type="evidence" value="ECO:0007669"/>
    <property type="project" value="InterPro"/>
</dbReference>
<sequence length="490" mass="51267">MRRAALATLLFLSGCDSGGGGTPTPTPTPAPPNAAPSFTSAAAAAVAENSAVATTIYQATATDPNGDPLTFSIAGGDDAARFAITAAGALTFVAKPDFELPGDANRDNVYLVQLRVSDASLSATLNLQVTVTNDREGIRLRRLTTGLNDPVFVSGEARTNNIYVAERGGKIYRLSYITGERTLVHTASNITTAGNGGVLAIADNFSKIDINFNHPYYLASASNGDLEVRSFTAGSDAYQIWMTIPHPANGQYHSTLAFAGGFPIYLVTDDGGVPANAQDPFSLLGKVLRLGDCRVTGPGSQRFCGPGDGVTHNPYVVAMGLHAPGLTWEDGPRNLYITDSGPTWQEINVMPTTVVGSATVPNFGWPYFEGAAAGTGTPPAGFTHATPALQYSPPLGSAIFPSVLYRLPEIAALGGKTLFGDRSSGNIWSVPTASLLTGAPVPTTSFEQRNADFVPDVGTVDHPVGIFQDFPGYLFLIDADGEVYMIEPAV</sequence>
<keyword evidence="4" id="KW-1185">Reference proteome</keyword>
<dbReference type="GO" id="GO:0007156">
    <property type="term" value="P:homophilic cell adhesion via plasma membrane adhesion molecules"/>
    <property type="evidence" value="ECO:0007669"/>
    <property type="project" value="InterPro"/>
</dbReference>
<evidence type="ECO:0000259" key="2">
    <source>
        <dbReference type="PROSITE" id="PS50268"/>
    </source>
</evidence>